<keyword evidence="2" id="KW-1185">Reference proteome</keyword>
<organism evidence="1 2">
    <name type="scientific">Parasponia andersonii</name>
    <name type="common">Sponia andersonii</name>
    <dbReference type="NCBI Taxonomy" id="3476"/>
    <lineage>
        <taxon>Eukaryota</taxon>
        <taxon>Viridiplantae</taxon>
        <taxon>Streptophyta</taxon>
        <taxon>Embryophyta</taxon>
        <taxon>Tracheophyta</taxon>
        <taxon>Spermatophyta</taxon>
        <taxon>Magnoliopsida</taxon>
        <taxon>eudicotyledons</taxon>
        <taxon>Gunneridae</taxon>
        <taxon>Pentapetalae</taxon>
        <taxon>rosids</taxon>
        <taxon>fabids</taxon>
        <taxon>Rosales</taxon>
        <taxon>Cannabaceae</taxon>
        <taxon>Parasponia</taxon>
    </lineage>
</organism>
<gene>
    <name evidence="1" type="ORF">PanWU01x14_109600</name>
</gene>
<evidence type="ECO:0000313" key="1">
    <source>
        <dbReference type="EMBL" id="PON66538.1"/>
    </source>
</evidence>
<comment type="caution">
    <text evidence="1">The sequence shown here is derived from an EMBL/GenBank/DDBJ whole genome shotgun (WGS) entry which is preliminary data.</text>
</comment>
<proteinExistence type="predicted"/>
<dbReference type="AlphaFoldDB" id="A0A2P5CZS4"/>
<name>A0A2P5CZS4_PARAD</name>
<protein>
    <submittedName>
        <fullName evidence="1">Uncharacterized protein</fullName>
    </submittedName>
</protein>
<dbReference type="EMBL" id="JXTB01000079">
    <property type="protein sequence ID" value="PON66538.1"/>
    <property type="molecule type" value="Genomic_DNA"/>
</dbReference>
<accession>A0A2P5CZS4</accession>
<sequence length="130" mass="13852">MGEIGDSKFAVVGDGGEEKLKFGGRQAGGKLLESVLLPRAFQVLCIRNAIALHEIIALDHAATKAGPRCDELKVKWTKIGVLLELILGCTNCGPFLTSLADDVADPLGSGYQRIGNVWMADDTLVTNTEI</sequence>
<reference evidence="2" key="1">
    <citation type="submission" date="2016-06" db="EMBL/GenBank/DDBJ databases">
        <title>Parallel loss of symbiosis genes in relatives of nitrogen-fixing non-legume Parasponia.</title>
        <authorList>
            <person name="Van Velzen R."/>
            <person name="Holmer R."/>
            <person name="Bu F."/>
            <person name="Rutten L."/>
            <person name="Van Zeijl A."/>
            <person name="Liu W."/>
            <person name="Santuari L."/>
            <person name="Cao Q."/>
            <person name="Sharma T."/>
            <person name="Shen D."/>
            <person name="Roswanjaya Y."/>
            <person name="Wardhani T."/>
            <person name="Kalhor M.S."/>
            <person name="Jansen J."/>
            <person name="Van den Hoogen J."/>
            <person name="Gungor B."/>
            <person name="Hartog M."/>
            <person name="Hontelez J."/>
            <person name="Verver J."/>
            <person name="Yang W.-C."/>
            <person name="Schijlen E."/>
            <person name="Repin R."/>
            <person name="Schilthuizen M."/>
            <person name="Schranz E."/>
            <person name="Heidstra R."/>
            <person name="Miyata K."/>
            <person name="Fedorova E."/>
            <person name="Kohlen W."/>
            <person name="Bisseling T."/>
            <person name="Smit S."/>
            <person name="Geurts R."/>
        </authorList>
    </citation>
    <scope>NUCLEOTIDE SEQUENCE [LARGE SCALE GENOMIC DNA]</scope>
    <source>
        <strain evidence="2">cv. WU1-14</strain>
    </source>
</reference>
<evidence type="ECO:0000313" key="2">
    <source>
        <dbReference type="Proteomes" id="UP000237105"/>
    </source>
</evidence>
<dbReference type="Proteomes" id="UP000237105">
    <property type="component" value="Unassembled WGS sequence"/>
</dbReference>